<keyword evidence="3" id="KW-1185">Reference proteome</keyword>
<reference evidence="2" key="2">
    <citation type="submission" date="2023-03" db="EMBL/GenBank/DDBJ databases">
        <authorList>
            <person name="Inwood S.N."/>
            <person name="Skelly J.G."/>
            <person name="Guhlin J."/>
            <person name="Harrop T.W.R."/>
            <person name="Goldson S.G."/>
            <person name="Dearden P.K."/>
        </authorList>
    </citation>
    <scope>NUCLEOTIDE SEQUENCE</scope>
    <source>
        <strain evidence="2">Irish</strain>
        <tissue evidence="2">Whole body</tissue>
    </source>
</reference>
<dbReference type="Proteomes" id="UP001168990">
    <property type="component" value="Unassembled WGS sequence"/>
</dbReference>
<protein>
    <recommendedName>
        <fullName evidence="1">Mutator-like transposase domain-containing protein</fullName>
    </recommendedName>
</protein>
<sequence>MGKLVELGKNLKCLTCEQVLSLENIEKEKILGLNSKLWFRCENFSCVTQVMTGKVHEGNTKSILFYVNSKAVLGSLHAGVGYTALNKILACLNILLMSDTLFKRYEREVGPAIKKAAKESCQRAAEKE</sequence>
<comment type="caution">
    <text evidence="2">The sequence shown here is derived from an EMBL/GenBank/DDBJ whole genome shotgun (WGS) entry which is preliminary data.</text>
</comment>
<evidence type="ECO:0000313" key="3">
    <source>
        <dbReference type="Proteomes" id="UP001168990"/>
    </source>
</evidence>
<reference evidence="2" key="1">
    <citation type="journal article" date="2023" name="bioRxiv">
        <title>Scaffold-level genome assemblies of two parasitoid biocontrol wasps reveal the parthenogenesis mechanism and an associated novel virus.</title>
        <authorList>
            <person name="Inwood S."/>
            <person name="Skelly J."/>
            <person name="Guhlin J."/>
            <person name="Harrop T."/>
            <person name="Goldson S."/>
            <person name="Dearden P."/>
        </authorList>
    </citation>
    <scope>NUCLEOTIDE SEQUENCE</scope>
    <source>
        <strain evidence="2">Irish</strain>
        <tissue evidence="2">Whole body</tissue>
    </source>
</reference>
<accession>A0AA39FHN1</accession>
<evidence type="ECO:0000259" key="1">
    <source>
        <dbReference type="Pfam" id="PF20700"/>
    </source>
</evidence>
<gene>
    <name evidence="2" type="ORF">PV328_010399</name>
</gene>
<dbReference type="EMBL" id="JAQQBS010000004">
    <property type="protein sequence ID" value="KAK0169757.1"/>
    <property type="molecule type" value="Genomic_DNA"/>
</dbReference>
<name>A0AA39FHN1_9HYME</name>
<proteinExistence type="predicted"/>
<feature type="domain" description="Mutator-like transposase" evidence="1">
    <location>
        <begin position="3"/>
        <end position="128"/>
    </location>
</feature>
<evidence type="ECO:0000313" key="2">
    <source>
        <dbReference type="EMBL" id="KAK0169757.1"/>
    </source>
</evidence>
<dbReference type="InterPro" id="IPR049012">
    <property type="entry name" value="Mutator_transp_dom"/>
</dbReference>
<dbReference type="AlphaFoldDB" id="A0AA39FHN1"/>
<organism evidence="2 3">
    <name type="scientific">Microctonus aethiopoides</name>
    <dbReference type="NCBI Taxonomy" id="144406"/>
    <lineage>
        <taxon>Eukaryota</taxon>
        <taxon>Metazoa</taxon>
        <taxon>Ecdysozoa</taxon>
        <taxon>Arthropoda</taxon>
        <taxon>Hexapoda</taxon>
        <taxon>Insecta</taxon>
        <taxon>Pterygota</taxon>
        <taxon>Neoptera</taxon>
        <taxon>Endopterygota</taxon>
        <taxon>Hymenoptera</taxon>
        <taxon>Apocrita</taxon>
        <taxon>Ichneumonoidea</taxon>
        <taxon>Braconidae</taxon>
        <taxon>Euphorinae</taxon>
        <taxon>Microctonus</taxon>
    </lineage>
</organism>
<dbReference type="Pfam" id="PF20700">
    <property type="entry name" value="Mutator"/>
    <property type="match status" value="1"/>
</dbReference>